<evidence type="ECO:0000313" key="7">
    <source>
        <dbReference type="EMBL" id="GAA2671583.1"/>
    </source>
</evidence>
<dbReference type="RefSeq" id="WP_344579304.1">
    <property type="nucleotide sequence ID" value="NZ_BAAARK010000016.1"/>
</dbReference>
<evidence type="ECO:0000256" key="5">
    <source>
        <dbReference type="ARBA" id="ARBA00044877"/>
    </source>
</evidence>
<keyword evidence="8" id="KW-1185">Reference proteome</keyword>
<dbReference type="InterPro" id="IPR004232">
    <property type="entry name" value="CN_Hdrtase_a/SCN_Hdrlase_g"/>
</dbReference>
<evidence type="ECO:0000259" key="6">
    <source>
        <dbReference type="Pfam" id="PF02979"/>
    </source>
</evidence>
<evidence type="ECO:0000256" key="4">
    <source>
        <dbReference type="ARBA" id="ARBA00023239"/>
    </source>
</evidence>
<comment type="similarity">
    <text evidence="1">Belongs to the nitrile hydratase subunit alpha family.</text>
</comment>
<reference evidence="7 8" key="1">
    <citation type="journal article" date="2019" name="Int. J. Syst. Evol. Microbiol.">
        <title>The Global Catalogue of Microorganisms (GCM) 10K type strain sequencing project: providing services to taxonomists for standard genome sequencing and annotation.</title>
        <authorList>
            <consortium name="The Broad Institute Genomics Platform"/>
            <consortium name="The Broad Institute Genome Sequencing Center for Infectious Disease"/>
            <person name="Wu L."/>
            <person name="Ma J."/>
        </authorList>
    </citation>
    <scope>NUCLEOTIDE SEQUENCE [LARGE SCALE GENOMIC DNA]</scope>
    <source>
        <strain evidence="7 8">JCM 16374</strain>
    </source>
</reference>
<evidence type="ECO:0000256" key="3">
    <source>
        <dbReference type="ARBA" id="ARBA00022723"/>
    </source>
</evidence>
<feature type="domain" description="Nitrile hydratase alpha/Thiocyanate hydrolase gamma" evidence="6">
    <location>
        <begin position="27"/>
        <end position="207"/>
    </location>
</feature>
<evidence type="ECO:0000256" key="1">
    <source>
        <dbReference type="ARBA" id="ARBA00009363"/>
    </source>
</evidence>
<keyword evidence="3" id="KW-0479">Metal-binding</keyword>
<dbReference type="Proteomes" id="UP001500994">
    <property type="component" value="Unassembled WGS sequence"/>
</dbReference>
<dbReference type="SUPFAM" id="SSF56209">
    <property type="entry name" value="Nitrile hydratase alpha chain"/>
    <property type="match status" value="1"/>
</dbReference>
<protein>
    <recommendedName>
        <fullName evidence="2">nitrile hydratase</fullName>
        <ecNumber evidence="2">4.2.1.84</ecNumber>
    </recommendedName>
</protein>
<dbReference type="EMBL" id="BAAARK010000016">
    <property type="protein sequence ID" value="GAA2671583.1"/>
    <property type="molecule type" value="Genomic_DNA"/>
</dbReference>
<proteinExistence type="inferred from homology"/>
<dbReference type="InterPro" id="IPR018141">
    <property type="entry name" value="Nitrile_hydratase_asu"/>
</dbReference>
<evidence type="ECO:0000313" key="8">
    <source>
        <dbReference type="Proteomes" id="UP001500994"/>
    </source>
</evidence>
<sequence length="212" mass="23480">MQVALERRDLGLGLVWTDGPGERLPAALRTEALEQLLTERGLFAPETMSGIVTTYETNVGPLRGATVVAKAWTDPEYRRRLLADDTAAIKELGFAGQQGEHIVVVENTATLHNVVVCTLCSCYPWPVLGLPPSWYKDPDYRARIVREPRTVLAELGLELSDDVRIVVRDSTSEVRWLVLPERPAGTEHLSEEELVRLVTRDAMVGVAKVEAP</sequence>
<dbReference type="EC" id="4.2.1.84" evidence="2"/>
<accession>A0ABN3S9N5</accession>
<dbReference type="Pfam" id="PF02979">
    <property type="entry name" value="NHase_alpha"/>
    <property type="match status" value="1"/>
</dbReference>
<evidence type="ECO:0000256" key="2">
    <source>
        <dbReference type="ARBA" id="ARBA00013079"/>
    </source>
</evidence>
<keyword evidence="4" id="KW-0456">Lyase</keyword>
<dbReference type="PIRSF" id="PIRSF001426">
    <property type="entry name" value="NHase_alpha"/>
    <property type="match status" value="1"/>
</dbReference>
<dbReference type="Gene3D" id="3.90.330.10">
    <property type="entry name" value="Nitrile hydratase alpha /Thiocyanate hydrolase gamma"/>
    <property type="match status" value="1"/>
</dbReference>
<comment type="catalytic activity">
    <reaction evidence="5">
        <text>an aliphatic primary amide = an aliphatic nitrile + H2O</text>
        <dbReference type="Rhea" id="RHEA:12673"/>
        <dbReference type="ChEBI" id="CHEBI:15377"/>
        <dbReference type="ChEBI" id="CHEBI:65285"/>
        <dbReference type="ChEBI" id="CHEBI:80291"/>
        <dbReference type="EC" id="4.2.1.84"/>
    </reaction>
</comment>
<gene>
    <name evidence="7" type="primary">nthA</name>
    <name evidence="7" type="ORF">GCM10009864_47360</name>
</gene>
<dbReference type="InterPro" id="IPR036648">
    <property type="entry name" value="CN_Hdrase_a/SCN_Hdrase_g_sf"/>
</dbReference>
<dbReference type="InterPro" id="IPR023900">
    <property type="entry name" value="CN_Hdrtase_asu/SCN_Hdrlase_gsu"/>
</dbReference>
<name>A0ABN3S9N5_9ACTN</name>
<dbReference type="NCBIfam" id="TIGR01323">
    <property type="entry name" value="nitrile_alph"/>
    <property type="match status" value="1"/>
</dbReference>
<comment type="caution">
    <text evidence="7">The sequence shown here is derived from an EMBL/GenBank/DDBJ whole genome shotgun (WGS) entry which is preliminary data.</text>
</comment>
<organism evidence="7 8">
    <name type="scientific">Streptomyces lunalinharesii</name>
    <dbReference type="NCBI Taxonomy" id="333384"/>
    <lineage>
        <taxon>Bacteria</taxon>
        <taxon>Bacillati</taxon>
        <taxon>Actinomycetota</taxon>
        <taxon>Actinomycetes</taxon>
        <taxon>Kitasatosporales</taxon>
        <taxon>Streptomycetaceae</taxon>
        <taxon>Streptomyces</taxon>
    </lineage>
</organism>